<dbReference type="Proteomes" id="UP000822271">
    <property type="component" value="Unassembled WGS sequence"/>
</dbReference>
<gene>
    <name evidence="1" type="ORF">D7Y33_04085</name>
</gene>
<dbReference type="RefSeq" id="WP_049429905.1">
    <property type="nucleotide sequence ID" value="NZ_CP154630.1"/>
</dbReference>
<reference evidence="1" key="2">
    <citation type="journal article" date="2020" name="Front. Microbiol.">
        <title>Genetic Variants of the DSF Quorum Sensing System in Stenotrophomonas maltophilia Influence Virulence and Resistance Phenotypes Among Genotypically Diverse Clinical Isolates.</title>
        <authorList>
            <person name="Yero D."/>
            <person name="Huedo P."/>
            <person name="Conchillo-Sole O."/>
            <person name="Martinez-Servat S."/>
            <person name="Mamat U."/>
            <person name="Coves X."/>
            <person name="Llanas F."/>
            <person name="Roca I."/>
            <person name="Vila J."/>
            <person name="Schaible U.E."/>
            <person name="Daura X."/>
            <person name="Gibert I."/>
        </authorList>
    </citation>
    <scope>NUCLEOTIDE SEQUENCE</scope>
    <source>
        <strain evidence="1">OG156</strain>
    </source>
</reference>
<dbReference type="EMBL" id="RAUE01000007">
    <property type="protein sequence ID" value="MBA0310199.1"/>
    <property type="molecule type" value="Genomic_DNA"/>
</dbReference>
<dbReference type="OrthoDB" id="9799036at2"/>
<organism evidence="1 2">
    <name type="scientific">Stenotrophomonas maltophilia</name>
    <name type="common">Pseudomonas maltophilia</name>
    <name type="synonym">Xanthomonas maltophilia</name>
    <dbReference type="NCBI Taxonomy" id="40324"/>
    <lineage>
        <taxon>Bacteria</taxon>
        <taxon>Pseudomonadati</taxon>
        <taxon>Pseudomonadota</taxon>
        <taxon>Gammaproteobacteria</taxon>
        <taxon>Lysobacterales</taxon>
        <taxon>Lysobacteraceae</taxon>
        <taxon>Stenotrophomonas</taxon>
        <taxon>Stenotrophomonas maltophilia group</taxon>
    </lineage>
</organism>
<name>A0A2J0SYG1_STEMA</name>
<reference evidence="1" key="1">
    <citation type="submission" date="2018-09" db="EMBL/GenBank/DDBJ databases">
        <authorList>
            <person name="Groschel M."/>
            <person name="Kohl T."/>
            <person name="Conchillo-Sole O."/>
            <person name="Mamat U."/>
            <person name="Yero D."/>
            <person name="Niemann S."/>
            <person name="Daura X."/>
            <person name="Gibert I."/>
        </authorList>
    </citation>
    <scope>NUCLEOTIDE SEQUENCE</scope>
    <source>
        <strain evidence="1">OG156</strain>
    </source>
</reference>
<evidence type="ECO:0000313" key="1">
    <source>
        <dbReference type="EMBL" id="MBA0310199.1"/>
    </source>
</evidence>
<evidence type="ECO:0000313" key="2">
    <source>
        <dbReference type="Proteomes" id="UP000822271"/>
    </source>
</evidence>
<dbReference type="SUPFAM" id="SSF54637">
    <property type="entry name" value="Thioesterase/thiol ester dehydrase-isomerase"/>
    <property type="match status" value="1"/>
</dbReference>
<sequence>MRIVISPRFSEVDVLGHVTNTALPVWFEHGRLPIFLHFSQTGNMRDLSLILRRYEVDFLKQIRAEHDVEIDTRIDAIGRSSLSIVQNAFQCGQQVASGRCVMVHFDYAANATQEIDGTRRRALSIFFTEEYAQSLAMKEPSC</sequence>
<dbReference type="AlphaFoldDB" id="A0A2J0SYG1"/>
<proteinExistence type="predicted"/>
<dbReference type="Pfam" id="PF13279">
    <property type="entry name" value="4HBT_2"/>
    <property type="match status" value="1"/>
</dbReference>
<comment type="caution">
    <text evidence="1">The sequence shown here is derived from an EMBL/GenBank/DDBJ whole genome shotgun (WGS) entry which is preliminary data.</text>
</comment>
<dbReference type="Gene3D" id="3.10.129.10">
    <property type="entry name" value="Hotdog Thioesterase"/>
    <property type="match status" value="1"/>
</dbReference>
<protein>
    <submittedName>
        <fullName evidence="1">Acyl-CoA thioesterase</fullName>
    </submittedName>
</protein>
<dbReference type="InterPro" id="IPR029069">
    <property type="entry name" value="HotDog_dom_sf"/>
</dbReference>
<dbReference type="CDD" id="cd00586">
    <property type="entry name" value="4HBT"/>
    <property type="match status" value="1"/>
</dbReference>
<accession>A0A2J0SYG1</accession>